<evidence type="ECO:0000256" key="1">
    <source>
        <dbReference type="SAM" id="Phobius"/>
    </source>
</evidence>
<reference evidence="2" key="2">
    <citation type="submission" date="2025-09" db="UniProtKB">
        <authorList>
            <consortium name="Ensembl"/>
        </authorList>
    </citation>
    <scope>IDENTIFICATION</scope>
</reference>
<dbReference type="AlphaFoldDB" id="A0A3Q2PIF1"/>
<sequence>MDSISDIIPFAKDMLRQRPTRSMLKIYMLGSTLAVLGMVGGMRSATHLLSL</sequence>
<dbReference type="PANTHER" id="PTHR15570:SF2">
    <property type="entry name" value="G0_G1 SWITCH PROTEIN 2"/>
    <property type="match status" value="1"/>
</dbReference>
<proteinExistence type="predicted"/>
<dbReference type="PANTHER" id="PTHR15570">
    <property type="entry name" value="G0/G1 SWITCH PROTEIN 2"/>
    <property type="match status" value="1"/>
</dbReference>
<evidence type="ECO:0000313" key="3">
    <source>
        <dbReference type="Proteomes" id="UP000265000"/>
    </source>
</evidence>
<feature type="transmembrane region" description="Helical" evidence="1">
    <location>
        <begin position="26"/>
        <end position="45"/>
    </location>
</feature>
<protein>
    <recommendedName>
        <fullName evidence="4">G0/G1 switch 2</fullName>
    </recommendedName>
</protein>
<evidence type="ECO:0008006" key="4">
    <source>
        <dbReference type="Google" id="ProtNLM"/>
    </source>
</evidence>
<evidence type="ECO:0000313" key="2">
    <source>
        <dbReference type="Ensembl" id="ENSFHEP00000012082.1"/>
    </source>
</evidence>
<keyword evidence="1" id="KW-0472">Membrane</keyword>
<dbReference type="Ensembl" id="ENSFHET00000019243.1">
    <property type="protein sequence ID" value="ENSFHEP00000012082.1"/>
    <property type="gene ID" value="ENSFHEG00000013545.1"/>
</dbReference>
<dbReference type="STRING" id="8078.ENSFHEP00000012082"/>
<accession>A0A3Q2PIF1</accession>
<keyword evidence="1" id="KW-1133">Transmembrane helix</keyword>
<keyword evidence="1" id="KW-0812">Transmembrane</keyword>
<organism evidence="2 3">
    <name type="scientific">Fundulus heteroclitus</name>
    <name type="common">Killifish</name>
    <name type="synonym">Mummichog</name>
    <dbReference type="NCBI Taxonomy" id="8078"/>
    <lineage>
        <taxon>Eukaryota</taxon>
        <taxon>Metazoa</taxon>
        <taxon>Chordata</taxon>
        <taxon>Craniata</taxon>
        <taxon>Vertebrata</taxon>
        <taxon>Euteleostomi</taxon>
        <taxon>Actinopterygii</taxon>
        <taxon>Neopterygii</taxon>
        <taxon>Teleostei</taxon>
        <taxon>Neoteleostei</taxon>
        <taxon>Acanthomorphata</taxon>
        <taxon>Ovalentaria</taxon>
        <taxon>Atherinomorphae</taxon>
        <taxon>Cyprinodontiformes</taxon>
        <taxon>Fundulidae</taxon>
        <taxon>Fundulus</taxon>
    </lineage>
</organism>
<name>A0A3Q2PIF1_FUNHE</name>
<keyword evidence="3" id="KW-1185">Reference proteome</keyword>
<reference evidence="2" key="1">
    <citation type="submission" date="2025-08" db="UniProtKB">
        <authorList>
            <consortium name="Ensembl"/>
        </authorList>
    </citation>
    <scope>IDENTIFICATION</scope>
</reference>
<dbReference type="Pfam" id="PF15103">
    <property type="entry name" value="G0-G1_switch_2"/>
    <property type="match status" value="1"/>
</dbReference>
<dbReference type="GeneTree" id="ENSGT00940000175220"/>
<dbReference type="InterPro" id="IPR016821">
    <property type="entry name" value="G0S2"/>
</dbReference>
<dbReference type="Proteomes" id="UP000265000">
    <property type="component" value="Unplaced"/>
</dbReference>